<keyword evidence="1" id="KW-0472">Membrane</keyword>
<sequence>MTALTPGCDPDMSVTGAPFGPVSGGGPRLRSGVVLLAAVGVAVLVALTDAVPGLIAVPLLVVGVLCAVALVARGVRLGQRAGSAAASSAARALHRPRPLPTAVP</sequence>
<gene>
    <name evidence="2" type="ORF">U6N30_17630</name>
</gene>
<proteinExistence type="predicted"/>
<name>A0ABZ1ATL9_9ACTN</name>
<keyword evidence="3" id="KW-1185">Reference proteome</keyword>
<evidence type="ECO:0008006" key="4">
    <source>
        <dbReference type="Google" id="ProtNLM"/>
    </source>
</evidence>
<dbReference type="RefSeq" id="WP_324273276.1">
    <property type="nucleotide sequence ID" value="NZ_CP141261.1"/>
</dbReference>
<organism evidence="2 3">
    <name type="scientific">Blastococcus brunescens</name>
    <dbReference type="NCBI Taxonomy" id="1564165"/>
    <lineage>
        <taxon>Bacteria</taxon>
        <taxon>Bacillati</taxon>
        <taxon>Actinomycetota</taxon>
        <taxon>Actinomycetes</taxon>
        <taxon>Geodermatophilales</taxon>
        <taxon>Geodermatophilaceae</taxon>
        <taxon>Blastococcus</taxon>
    </lineage>
</organism>
<evidence type="ECO:0000313" key="2">
    <source>
        <dbReference type="EMBL" id="WRL61917.1"/>
    </source>
</evidence>
<feature type="transmembrane region" description="Helical" evidence="1">
    <location>
        <begin position="53"/>
        <end position="72"/>
    </location>
</feature>
<protein>
    <recommendedName>
        <fullName evidence="4">DUF3040 domain-containing protein</fullName>
    </recommendedName>
</protein>
<evidence type="ECO:0000256" key="1">
    <source>
        <dbReference type="SAM" id="Phobius"/>
    </source>
</evidence>
<accession>A0ABZ1ATL9</accession>
<keyword evidence="1" id="KW-1133">Transmembrane helix</keyword>
<keyword evidence="1" id="KW-0812">Transmembrane</keyword>
<dbReference type="Proteomes" id="UP001324287">
    <property type="component" value="Chromosome"/>
</dbReference>
<evidence type="ECO:0000313" key="3">
    <source>
        <dbReference type="Proteomes" id="UP001324287"/>
    </source>
</evidence>
<dbReference type="EMBL" id="CP141261">
    <property type="protein sequence ID" value="WRL61917.1"/>
    <property type="molecule type" value="Genomic_DNA"/>
</dbReference>
<reference evidence="2 3" key="1">
    <citation type="submission" date="2023-12" db="EMBL/GenBank/DDBJ databases">
        <title>Blastococcus brunescens sp. nov., an actonobacterium isolated from sandstone collected in sahara desert.</title>
        <authorList>
            <person name="Gtari M."/>
            <person name="Ghodhbane F."/>
        </authorList>
    </citation>
    <scope>NUCLEOTIDE SEQUENCE [LARGE SCALE GENOMIC DNA]</scope>
    <source>
        <strain evidence="2 3">BMG 8361</strain>
    </source>
</reference>